<name>A0ACB8TTG8_9APHY</name>
<organism evidence="1 2">
    <name type="scientific">Irpex rosettiformis</name>
    <dbReference type="NCBI Taxonomy" id="378272"/>
    <lineage>
        <taxon>Eukaryota</taxon>
        <taxon>Fungi</taxon>
        <taxon>Dikarya</taxon>
        <taxon>Basidiomycota</taxon>
        <taxon>Agaricomycotina</taxon>
        <taxon>Agaricomycetes</taxon>
        <taxon>Polyporales</taxon>
        <taxon>Irpicaceae</taxon>
        <taxon>Irpex</taxon>
    </lineage>
</organism>
<evidence type="ECO:0000313" key="1">
    <source>
        <dbReference type="EMBL" id="KAI0085315.1"/>
    </source>
</evidence>
<dbReference type="EMBL" id="MU274932">
    <property type="protein sequence ID" value="KAI0085315.1"/>
    <property type="molecule type" value="Genomic_DNA"/>
</dbReference>
<accession>A0ACB8TTG8</accession>
<dbReference type="Proteomes" id="UP001055072">
    <property type="component" value="Unassembled WGS sequence"/>
</dbReference>
<keyword evidence="2" id="KW-1185">Reference proteome</keyword>
<gene>
    <name evidence="1" type="ORF">BDY19DRAFT_996858</name>
</gene>
<protein>
    <submittedName>
        <fullName evidence="1">Uncharacterized protein</fullName>
    </submittedName>
</protein>
<evidence type="ECO:0000313" key="2">
    <source>
        <dbReference type="Proteomes" id="UP001055072"/>
    </source>
</evidence>
<proteinExistence type="predicted"/>
<sequence length="117" mass="13203">MFSMRRQIQYVTSCLHTNTLSPQPPLRLLTPPKQATSQTTTPHSAHPPRLLYPLPYAKDGTQSVFIAPDPPTLVPPHRFRIRLLPLLHRSIPIQTARLAGSRVLSIIKLDPMPTWIS</sequence>
<reference evidence="1" key="1">
    <citation type="journal article" date="2021" name="Environ. Microbiol.">
        <title>Gene family expansions and transcriptome signatures uncover fungal adaptations to wood decay.</title>
        <authorList>
            <person name="Hage H."/>
            <person name="Miyauchi S."/>
            <person name="Viragh M."/>
            <person name="Drula E."/>
            <person name="Min B."/>
            <person name="Chaduli D."/>
            <person name="Navarro D."/>
            <person name="Favel A."/>
            <person name="Norest M."/>
            <person name="Lesage-Meessen L."/>
            <person name="Balint B."/>
            <person name="Merenyi Z."/>
            <person name="de Eugenio L."/>
            <person name="Morin E."/>
            <person name="Martinez A.T."/>
            <person name="Baldrian P."/>
            <person name="Stursova M."/>
            <person name="Martinez M.J."/>
            <person name="Novotny C."/>
            <person name="Magnuson J.K."/>
            <person name="Spatafora J.W."/>
            <person name="Maurice S."/>
            <person name="Pangilinan J."/>
            <person name="Andreopoulos W."/>
            <person name="LaButti K."/>
            <person name="Hundley H."/>
            <person name="Na H."/>
            <person name="Kuo A."/>
            <person name="Barry K."/>
            <person name="Lipzen A."/>
            <person name="Henrissat B."/>
            <person name="Riley R."/>
            <person name="Ahrendt S."/>
            <person name="Nagy L.G."/>
            <person name="Grigoriev I.V."/>
            <person name="Martin F."/>
            <person name="Rosso M.N."/>
        </authorList>
    </citation>
    <scope>NUCLEOTIDE SEQUENCE</scope>
    <source>
        <strain evidence="1">CBS 384.51</strain>
    </source>
</reference>
<comment type="caution">
    <text evidence="1">The sequence shown here is derived from an EMBL/GenBank/DDBJ whole genome shotgun (WGS) entry which is preliminary data.</text>
</comment>